<dbReference type="Pfam" id="PF00011">
    <property type="entry name" value="HSP20"/>
    <property type="match status" value="1"/>
</dbReference>
<feature type="compositionally biased region" description="Basic and acidic residues" evidence="6">
    <location>
        <begin position="168"/>
        <end position="192"/>
    </location>
</feature>
<dbReference type="PROSITE" id="PS01031">
    <property type="entry name" value="SHSP"/>
    <property type="match status" value="1"/>
</dbReference>
<evidence type="ECO:0000256" key="5">
    <source>
        <dbReference type="RuleBase" id="RU003616"/>
    </source>
</evidence>
<dbReference type="Gene3D" id="2.60.40.790">
    <property type="match status" value="1"/>
</dbReference>
<dbReference type="GO" id="GO:0006952">
    <property type="term" value="P:defense response"/>
    <property type="evidence" value="ECO:0007669"/>
    <property type="project" value="UniProtKB-KW"/>
</dbReference>
<dbReference type="InterPro" id="IPR002068">
    <property type="entry name" value="A-crystallin/Hsp20_dom"/>
</dbReference>
<reference evidence="9 10" key="1">
    <citation type="submission" date="2024-06" db="EMBL/GenBank/DDBJ databases">
        <title>A chromosome level genome sequence of Diviner's sage (Salvia divinorum).</title>
        <authorList>
            <person name="Ford S.A."/>
            <person name="Ro D.-K."/>
            <person name="Ness R.W."/>
            <person name="Phillips M.A."/>
        </authorList>
    </citation>
    <scope>NUCLEOTIDE SEQUENCE [LARGE SCALE GENOMIC DNA]</scope>
    <source>
        <strain evidence="9">SAF-2024a</strain>
        <tissue evidence="9">Leaf</tissue>
    </source>
</reference>
<evidence type="ECO:0000256" key="1">
    <source>
        <dbReference type="ARBA" id="ARBA00004162"/>
    </source>
</evidence>
<dbReference type="InterPro" id="IPR008978">
    <property type="entry name" value="HSP20-like_chaperone"/>
</dbReference>
<dbReference type="CDD" id="cd06464">
    <property type="entry name" value="ACD_sHsps-like"/>
    <property type="match status" value="1"/>
</dbReference>
<comment type="caution">
    <text evidence="9">The sequence shown here is derived from an EMBL/GenBank/DDBJ whole genome shotgun (WGS) entry which is preliminary data.</text>
</comment>
<keyword evidence="7" id="KW-0812">Transmembrane</keyword>
<dbReference type="Proteomes" id="UP001567538">
    <property type="component" value="Unassembled WGS sequence"/>
</dbReference>
<evidence type="ECO:0000256" key="4">
    <source>
        <dbReference type="PROSITE-ProRule" id="PRU00285"/>
    </source>
</evidence>
<dbReference type="EMBL" id="JBEAFC010000006">
    <property type="protein sequence ID" value="KAL1552854.1"/>
    <property type="molecule type" value="Genomic_DNA"/>
</dbReference>
<keyword evidence="10" id="KW-1185">Reference proteome</keyword>
<dbReference type="GO" id="GO:0005886">
    <property type="term" value="C:plasma membrane"/>
    <property type="evidence" value="ECO:0007669"/>
    <property type="project" value="UniProtKB-SubCell"/>
</dbReference>
<evidence type="ECO:0000256" key="7">
    <source>
        <dbReference type="SAM" id="Phobius"/>
    </source>
</evidence>
<keyword evidence="7" id="KW-1133">Transmembrane helix</keyword>
<dbReference type="AlphaFoldDB" id="A0ABD1H9L8"/>
<keyword evidence="3" id="KW-0611">Plant defense</keyword>
<keyword evidence="2" id="KW-1003">Cell membrane</keyword>
<feature type="transmembrane region" description="Helical" evidence="7">
    <location>
        <begin position="228"/>
        <end position="247"/>
    </location>
</feature>
<evidence type="ECO:0000259" key="8">
    <source>
        <dbReference type="PROSITE" id="PS01031"/>
    </source>
</evidence>
<evidence type="ECO:0000313" key="10">
    <source>
        <dbReference type="Proteomes" id="UP001567538"/>
    </source>
</evidence>
<dbReference type="PANTHER" id="PTHR43670:SF73">
    <property type="entry name" value="INACTIVE PROTEIN RESTRICTED TEV MOVEMENT 2-LIKE"/>
    <property type="match status" value="1"/>
</dbReference>
<name>A0ABD1H9L8_SALDI</name>
<evidence type="ECO:0000313" key="9">
    <source>
        <dbReference type="EMBL" id="KAL1552854.1"/>
    </source>
</evidence>
<evidence type="ECO:0000256" key="2">
    <source>
        <dbReference type="ARBA" id="ARBA00022475"/>
    </source>
</evidence>
<evidence type="ECO:0000256" key="6">
    <source>
        <dbReference type="SAM" id="MobiDB-lite"/>
    </source>
</evidence>
<comment type="subcellular location">
    <subcellularLocation>
        <location evidence="1">Cell membrane</location>
        <topology evidence="1">Single-pass membrane protein</topology>
    </subcellularLocation>
</comment>
<proteinExistence type="inferred from homology"/>
<accession>A0ABD1H9L8</accession>
<dbReference type="SUPFAM" id="SSF49764">
    <property type="entry name" value="HSP20-like chaperones"/>
    <property type="match status" value="1"/>
</dbReference>
<dbReference type="PANTHER" id="PTHR43670">
    <property type="entry name" value="HEAT SHOCK PROTEIN 26"/>
    <property type="match status" value="1"/>
</dbReference>
<feature type="domain" description="SHSP" evidence="8">
    <location>
        <begin position="5"/>
        <end position="108"/>
    </location>
</feature>
<evidence type="ECO:0000256" key="3">
    <source>
        <dbReference type="ARBA" id="ARBA00022821"/>
    </source>
</evidence>
<keyword evidence="7" id="KW-0472">Membrane</keyword>
<sequence length="253" mass="27670">MDSSAAISTFEPSFDLIQEEDCNTLLLYLPGFAKEQLKVQLTRTRVVKISGQVPLPNNRWSSFQKDFPVPENCDTNKITAKFEEGILYVRLPKEETKLAPAETPQPHKPAVKLPTPPIPTPQAPAAKIDPPPPPARPPTPIRTPKASGEIKQSSAPKESAEKPAQSGEEARPDKKRREADGGDRRAEKREKGSGSGGGSGKVESDYNKLSAVSPAARLKAARQQIKNIAVLLFVFGLGIYVSKLPWFSRRAQE</sequence>
<organism evidence="9 10">
    <name type="scientific">Salvia divinorum</name>
    <name type="common">Maria pastora</name>
    <name type="synonym">Diviner's sage</name>
    <dbReference type="NCBI Taxonomy" id="28513"/>
    <lineage>
        <taxon>Eukaryota</taxon>
        <taxon>Viridiplantae</taxon>
        <taxon>Streptophyta</taxon>
        <taxon>Embryophyta</taxon>
        <taxon>Tracheophyta</taxon>
        <taxon>Spermatophyta</taxon>
        <taxon>Magnoliopsida</taxon>
        <taxon>eudicotyledons</taxon>
        <taxon>Gunneridae</taxon>
        <taxon>Pentapetalae</taxon>
        <taxon>asterids</taxon>
        <taxon>lamiids</taxon>
        <taxon>Lamiales</taxon>
        <taxon>Lamiaceae</taxon>
        <taxon>Nepetoideae</taxon>
        <taxon>Mentheae</taxon>
        <taxon>Salviinae</taxon>
        <taxon>Salvia</taxon>
        <taxon>Salvia subgen. Calosphace</taxon>
    </lineage>
</organism>
<gene>
    <name evidence="9" type="ORF">AAHA92_13601</name>
</gene>
<feature type="compositionally biased region" description="Pro residues" evidence="6">
    <location>
        <begin position="129"/>
        <end position="141"/>
    </location>
</feature>
<protein>
    <submittedName>
        <fullName evidence="9">Inactive protein RESTRICTED TEV MOVEMENT 2-like</fullName>
    </submittedName>
</protein>
<comment type="similarity">
    <text evidence="4 5">Belongs to the small heat shock protein (HSP20) family.</text>
</comment>
<feature type="region of interest" description="Disordered" evidence="6">
    <location>
        <begin position="99"/>
        <end position="206"/>
    </location>
</feature>